<sequence length="642" mass="71945">MFNLLASLALGIFALVSLTLYRKLHINIAKAKRTGLSYVVSPYFGVGIIFFFPNHILTPLFQKLPCSENWAWLRVSHRKLSWTYLRTTEDIYGDTFLIVSPFIVYLKTSSAQLAAQVTSRRNDFVKPIENYKIIGFFGGSILTTEGDEWKRHKRIVAPSFSEKSNRLVFEESLRQAQGMMEYWAHLQDAENDCGDLRVENVATGTKILSLHVICAAGFGVPQLWPNESEDRLKGKGIPGFSGHTAEGGHTMTMKSGLTNLLTNIMWFAAFSPSTLRHIPFPSSQRAYTSYSEVRSYFTKLLDIKKQDLSLGETENGTMDLLGTMVRSSDQIPPDHSRPTLDPKVSMTQSEIIGNSFIMLFAGHETSANSIHFSLIYLATNISAQRRLQSDVDTVVGSKTIEEWDYQIHMPKLYNSMVGAVLNEQMRLIPAIPNIPKVCSGDQIVKLDGREIVIPDGTFTHLNVVGTNRNPRYWKKTTSLVGGKADDMDDFVPERWLPTMTTTPHDSATEEQEQTLPSDGLETTSFLTSTPTSLHRPEKGAFLSFSEGPRACPGRRFAQVEITAVLASIFQKYSVELDVAQWASGEQVSRMGKEEKKRVYGKAVDGARAKLRDCEQMITLQLRPGTSVPLRFVERGREIFGDL</sequence>
<evidence type="ECO:0000256" key="5">
    <source>
        <dbReference type="PIRSR" id="PIRSR602401-1"/>
    </source>
</evidence>
<dbReference type="OrthoDB" id="1470350at2759"/>
<evidence type="ECO:0000256" key="7">
    <source>
        <dbReference type="SAM" id="MobiDB-lite"/>
    </source>
</evidence>
<organism evidence="9 10">
    <name type="scientific">Amylocarpus encephaloides</name>
    <dbReference type="NCBI Taxonomy" id="45428"/>
    <lineage>
        <taxon>Eukaryota</taxon>
        <taxon>Fungi</taxon>
        <taxon>Dikarya</taxon>
        <taxon>Ascomycota</taxon>
        <taxon>Pezizomycotina</taxon>
        <taxon>Leotiomycetes</taxon>
        <taxon>Helotiales</taxon>
        <taxon>Helotiales incertae sedis</taxon>
        <taxon>Amylocarpus</taxon>
    </lineage>
</organism>
<feature type="region of interest" description="Disordered" evidence="7">
    <location>
        <begin position="500"/>
        <end position="522"/>
    </location>
</feature>
<dbReference type="PRINTS" id="PR00385">
    <property type="entry name" value="P450"/>
</dbReference>
<evidence type="ECO:0000313" key="9">
    <source>
        <dbReference type="EMBL" id="KAG9239747.1"/>
    </source>
</evidence>
<dbReference type="InterPro" id="IPR036396">
    <property type="entry name" value="Cyt_P450_sf"/>
</dbReference>
<keyword evidence="10" id="KW-1185">Reference proteome</keyword>
<dbReference type="GO" id="GO:0005506">
    <property type="term" value="F:iron ion binding"/>
    <property type="evidence" value="ECO:0007669"/>
    <property type="project" value="InterPro"/>
</dbReference>
<evidence type="ECO:0000256" key="8">
    <source>
        <dbReference type="SAM" id="Phobius"/>
    </source>
</evidence>
<feature type="binding site" description="axial binding residue" evidence="5">
    <location>
        <position position="551"/>
    </location>
    <ligand>
        <name>heme</name>
        <dbReference type="ChEBI" id="CHEBI:30413"/>
    </ligand>
    <ligandPart>
        <name>Fe</name>
        <dbReference type="ChEBI" id="CHEBI:18248"/>
    </ligandPart>
</feature>
<keyword evidence="8" id="KW-1133">Transmembrane helix</keyword>
<dbReference type="EMBL" id="MU251356">
    <property type="protein sequence ID" value="KAG9239747.1"/>
    <property type="molecule type" value="Genomic_DNA"/>
</dbReference>
<dbReference type="GO" id="GO:0004497">
    <property type="term" value="F:monooxygenase activity"/>
    <property type="evidence" value="ECO:0007669"/>
    <property type="project" value="UniProtKB-KW"/>
</dbReference>
<comment type="cofactor">
    <cofactor evidence="1 5">
        <name>heme</name>
        <dbReference type="ChEBI" id="CHEBI:30413"/>
    </cofactor>
</comment>
<keyword evidence="6 9" id="KW-0503">Monooxygenase</keyword>
<comment type="caution">
    <text evidence="9">The sequence shown here is derived from an EMBL/GenBank/DDBJ whole genome shotgun (WGS) entry which is preliminary data.</text>
</comment>
<evidence type="ECO:0000256" key="6">
    <source>
        <dbReference type="RuleBase" id="RU000461"/>
    </source>
</evidence>
<dbReference type="Gene3D" id="1.10.630.10">
    <property type="entry name" value="Cytochrome P450"/>
    <property type="match status" value="1"/>
</dbReference>
<dbReference type="PROSITE" id="PS00086">
    <property type="entry name" value="CYTOCHROME_P450"/>
    <property type="match status" value="1"/>
</dbReference>
<dbReference type="CDD" id="cd11070">
    <property type="entry name" value="CYP56-like"/>
    <property type="match status" value="1"/>
</dbReference>
<name>A0A9P7YUP8_9HELO</name>
<feature type="transmembrane region" description="Helical" evidence="8">
    <location>
        <begin position="36"/>
        <end position="57"/>
    </location>
</feature>
<keyword evidence="5 6" id="KW-0349">Heme</keyword>
<keyword evidence="6" id="KW-0560">Oxidoreductase</keyword>
<dbReference type="InterPro" id="IPR002401">
    <property type="entry name" value="Cyt_P450_E_grp-I"/>
</dbReference>
<keyword evidence="8" id="KW-0812">Transmembrane</keyword>
<accession>A0A9P7YUP8</accession>
<feature type="transmembrane region" description="Helical" evidence="8">
    <location>
        <begin position="6"/>
        <end position="24"/>
    </location>
</feature>
<dbReference type="Pfam" id="PF00067">
    <property type="entry name" value="p450"/>
    <property type="match status" value="1"/>
</dbReference>
<proteinExistence type="inferred from homology"/>
<gene>
    <name evidence="9" type="ORF">BJ875DRAFT_479168</name>
</gene>
<comment type="similarity">
    <text evidence="2 6">Belongs to the cytochrome P450 family.</text>
</comment>
<dbReference type="Proteomes" id="UP000824998">
    <property type="component" value="Unassembled WGS sequence"/>
</dbReference>
<dbReference type="AlphaFoldDB" id="A0A9P7YUP8"/>
<keyword evidence="8" id="KW-0472">Membrane</keyword>
<dbReference type="PANTHER" id="PTHR24305">
    <property type="entry name" value="CYTOCHROME P450"/>
    <property type="match status" value="1"/>
</dbReference>
<dbReference type="PRINTS" id="PR00463">
    <property type="entry name" value="EP450I"/>
</dbReference>
<dbReference type="GO" id="GO:0016705">
    <property type="term" value="F:oxidoreductase activity, acting on paired donors, with incorporation or reduction of molecular oxygen"/>
    <property type="evidence" value="ECO:0007669"/>
    <property type="project" value="InterPro"/>
</dbReference>
<dbReference type="InterPro" id="IPR017972">
    <property type="entry name" value="Cyt_P450_CS"/>
</dbReference>
<evidence type="ECO:0000256" key="2">
    <source>
        <dbReference type="ARBA" id="ARBA00010617"/>
    </source>
</evidence>
<keyword evidence="3 5" id="KW-0479">Metal-binding</keyword>
<dbReference type="SUPFAM" id="SSF48264">
    <property type="entry name" value="Cytochrome P450"/>
    <property type="match status" value="1"/>
</dbReference>
<dbReference type="PANTHER" id="PTHR24305:SF166">
    <property type="entry name" value="CYTOCHROME P450 12A4, MITOCHONDRIAL-RELATED"/>
    <property type="match status" value="1"/>
</dbReference>
<dbReference type="InterPro" id="IPR001128">
    <property type="entry name" value="Cyt_P450"/>
</dbReference>
<protein>
    <submittedName>
        <fullName evidence="9">Cytochrome P450 monooxygenase-like protein</fullName>
    </submittedName>
</protein>
<dbReference type="InterPro" id="IPR050121">
    <property type="entry name" value="Cytochrome_P450_monoxygenase"/>
</dbReference>
<evidence type="ECO:0000256" key="4">
    <source>
        <dbReference type="ARBA" id="ARBA00023004"/>
    </source>
</evidence>
<evidence type="ECO:0000313" key="10">
    <source>
        <dbReference type="Proteomes" id="UP000824998"/>
    </source>
</evidence>
<reference evidence="9" key="1">
    <citation type="journal article" date="2021" name="IMA Fungus">
        <title>Genomic characterization of three marine fungi, including Emericellopsis atlantica sp. nov. with signatures of a generalist lifestyle and marine biomass degradation.</title>
        <authorList>
            <person name="Hagestad O.C."/>
            <person name="Hou L."/>
            <person name="Andersen J.H."/>
            <person name="Hansen E.H."/>
            <person name="Altermark B."/>
            <person name="Li C."/>
            <person name="Kuhnert E."/>
            <person name="Cox R.J."/>
            <person name="Crous P.W."/>
            <person name="Spatafora J.W."/>
            <person name="Lail K."/>
            <person name="Amirebrahimi M."/>
            <person name="Lipzen A."/>
            <person name="Pangilinan J."/>
            <person name="Andreopoulos W."/>
            <person name="Hayes R.D."/>
            <person name="Ng V."/>
            <person name="Grigoriev I.V."/>
            <person name="Jackson S.A."/>
            <person name="Sutton T.D.S."/>
            <person name="Dobson A.D.W."/>
            <person name="Rama T."/>
        </authorList>
    </citation>
    <scope>NUCLEOTIDE SEQUENCE</scope>
    <source>
        <strain evidence="9">TRa018bII</strain>
    </source>
</reference>
<evidence type="ECO:0000256" key="1">
    <source>
        <dbReference type="ARBA" id="ARBA00001971"/>
    </source>
</evidence>
<evidence type="ECO:0000256" key="3">
    <source>
        <dbReference type="ARBA" id="ARBA00022723"/>
    </source>
</evidence>
<keyword evidence="4 5" id="KW-0408">Iron</keyword>
<dbReference type="GO" id="GO:0020037">
    <property type="term" value="F:heme binding"/>
    <property type="evidence" value="ECO:0007669"/>
    <property type="project" value="InterPro"/>
</dbReference>